<gene>
    <name evidence="1" type="ORF">NUW54_g14635</name>
</gene>
<dbReference type="Proteomes" id="UP001144978">
    <property type="component" value="Unassembled WGS sequence"/>
</dbReference>
<name>A0ACC1MD57_9APHY</name>
<protein>
    <submittedName>
        <fullName evidence="1">Uncharacterized protein</fullName>
    </submittedName>
</protein>
<reference evidence="1" key="1">
    <citation type="submission" date="2022-08" db="EMBL/GenBank/DDBJ databases">
        <title>Genome Sequence of Pycnoporus sanguineus.</title>
        <authorList>
            <person name="Buettner E."/>
        </authorList>
    </citation>
    <scope>NUCLEOTIDE SEQUENCE</scope>
    <source>
        <strain evidence="1">CG-C14</strain>
    </source>
</reference>
<sequence>MVEHLECGEREHRALLFFGHSSDLRRIPRRPGAWEQLVLHCNDLRHGVHGRDPTVVRPPPESFSFVLRGEEDRRSGGGSREVGVGQRLTGDGQYANRASEKSVRPRMSPASYALGLICVAMSLRIIGARTSATTYKHTHTLVSTRPQTNQNPTTQPKEERKERNTHKQPRPRPSPSRPRPRGSARAAASPGARAPRETPSGDQSTEIVRARRFPRPLACCYTPLTVSLPYHRSH</sequence>
<accession>A0ACC1MD57</accession>
<proteinExistence type="predicted"/>
<keyword evidence="2" id="KW-1185">Reference proteome</keyword>
<evidence type="ECO:0000313" key="2">
    <source>
        <dbReference type="Proteomes" id="UP001144978"/>
    </source>
</evidence>
<dbReference type="EMBL" id="JANSHE010007727">
    <property type="protein sequence ID" value="KAJ2956962.1"/>
    <property type="molecule type" value="Genomic_DNA"/>
</dbReference>
<organism evidence="1 2">
    <name type="scientific">Trametes sanguinea</name>
    <dbReference type="NCBI Taxonomy" id="158606"/>
    <lineage>
        <taxon>Eukaryota</taxon>
        <taxon>Fungi</taxon>
        <taxon>Dikarya</taxon>
        <taxon>Basidiomycota</taxon>
        <taxon>Agaricomycotina</taxon>
        <taxon>Agaricomycetes</taxon>
        <taxon>Polyporales</taxon>
        <taxon>Polyporaceae</taxon>
        <taxon>Trametes</taxon>
    </lineage>
</organism>
<comment type="caution">
    <text evidence="1">The sequence shown here is derived from an EMBL/GenBank/DDBJ whole genome shotgun (WGS) entry which is preliminary data.</text>
</comment>
<evidence type="ECO:0000313" key="1">
    <source>
        <dbReference type="EMBL" id="KAJ2956962.1"/>
    </source>
</evidence>